<feature type="transmembrane region" description="Helical" evidence="7">
    <location>
        <begin position="20"/>
        <end position="42"/>
    </location>
</feature>
<evidence type="ECO:0000259" key="9">
    <source>
        <dbReference type="Pfam" id="PF21082"/>
    </source>
</evidence>
<feature type="transmembrane region" description="Helical" evidence="7">
    <location>
        <begin position="91"/>
        <end position="121"/>
    </location>
</feature>
<keyword evidence="11" id="KW-1185">Reference proteome</keyword>
<dbReference type="InterPro" id="IPR006685">
    <property type="entry name" value="MscS_channel_2nd"/>
</dbReference>
<dbReference type="Pfam" id="PF21082">
    <property type="entry name" value="MS_channel_3rd"/>
    <property type="match status" value="1"/>
</dbReference>
<evidence type="ECO:0000256" key="4">
    <source>
        <dbReference type="ARBA" id="ARBA00022692"/>
    </source>
</evidence>
<dbReference type="Gene3D" id="2.30.30.60">
    <property type="match status" value="1"/>
</dbReference>
<evidence type="ECO:0000256" key="5">
    <source>
        <dbReference type="ARBA" id="ARBA00022989"/>
    </source>
</evidence>
<evidence type="ECO:0000256" key="3">
    <source>
        <dbReference type="ARBA" id="ARBA00022475"/>
    </source>
</evidence>
<dbReference type="SUPFAM" id="SSF82689">
    <property type="entry name" value="Mechanosensitive channel protein MscS (YggB), C-terminal domain"/>
    <property type="match status" value="1"/>
</dbReference>
<feature type="domain" description="Mechanosensitive ion channel MscS C-terminal" evidence="9">
    <location>
        <begin position="181"/>
        <end position="262"/>
    </location>
</feature>
<evidence type="ECO:0000313" key="10">
    <source>
        <dbReference type="EMBL" id="SHG65606.1"/>
    </source>
</evidence>
<keyword evidence="6 7" id="KW-0472">Membrane</keyword>
<evidence type="ECO:0000256" key="7">
    <source>
        <dbReference type="SAM" id="Phobius"/>
    </source>
</evidence>
<dbReference type="InterPro" id="IPR010920">
    <property type="entry name" value="LSM_dom_sf"/>
</dbReference>
<feature type="domain" description="Mechanosensitive ion channel MscS" evidence="8">
    <location>
        <begin position="108"/>
        <end position="173"/>
    </location>
</feature>
<comment type="subcellular location">
    <subcellularLocation>
        <location evidence="1">Cell membrane</location>
        <topology evidence="1">Multi-pass membrane protein</topology>
    </subcellularLocation>
</comment>
<gene>
    <name evidence="10" type="ORF">SAMN04488116_1959</name>
</gene>
<comment type="similarity">
    <text evidence="2">Belongs to the MscS (TC 1.A.23) family.</text>
</comment>
<evidence type="ECO:0000313" key="11">
    <source>
        <dbReference type="Proteomes" id="UP000184532"/>
    </source>
</evidence>
<dbReference type="SUPFAM" id="SSF50182">
    <property type="entry name" value="Sm-like ribonucleoproteins"/>
    <property type="match status" value="1"/>
</dbReference>
<evidence type="ECO:0000259" key="8">
    <source>
        <dbReference type="Pfam" id="PF00924"/>
    </source>
</evidence>
<dbReference type="InterPro" id="IPR049278">
    <property type="entry name" value="MS_channel_C"/>
</dbReference>
<dbReference type="Gene3D" id="3.30.70.100">
    <property type="match status" value="1"/>
</dbReference>
<dbReference type="AlphaFoldDB" id="A0A1M5LKX0"/>
<dbReference type="InterPro" id="IPR023408">
    <property type="entry name" value="MscS_beta-dom_sf"/>
</dbReference>
<dbReference type="Pfam" id="PF05552">
    <property type="entry name" value="MS_channel_1st_1"/>
    <property type="match status" value="1"/>
</dbReference>
<evidence type="ECO:0000256" key="2">
    <source>
        <dbReference type="ARBA" id="ARBA00008017"/>
    </source>
</evidence>
<proteinExistence type="inferred from homology"/>
<dbReference type="SUPFAM" id="SSF82861">
    <property type="entry name" value="Mechanosensitive channel protein MscS (YggB), transmembrane region"/>
    <property type="match status" value="1"/>
</dbReference>
<dbReference type="RefSeq" id="WP_073178963.1">
    <property type="nucleotide sequence ID" value="NZ_FQWL01000003.1"/>
</dbReference>
<reference evidence="11" key="1">
    <citation type="submission" date="2016-11" db="EMBL/GenBank/DDBJ databases">
        <authorList>
            <person name="Varghese N."/>
            <person name="Submissions S."/>
        </authorList>
    </citation>
    <scope>NUCLEOTIDE SEQUENCE [LARGE SCALE GENOMIC DNA]</scope>
    <source>
        <strain evidence="11">DSM 22638</strain>
    </source>
</reference>
<dbReference type="GO" id="GO:0005886">
    <property type="term" value="C:plasma membrane"/>
    <property type="evidence" value="ECO:0007669"/>
    <property type="project" value="UniProtKB-SubCell"/>
</dbReference>
<dbReference type="Gene3D" id="1.10.287.1260">
    <property type="match status" value="1"/>
</dbReference>
<protein>
    <submittedName>
        <fullName evidence="10">Small conductance mechanosensitive channel</fullName>
    </submittedName>
</protein>
<feature type="transmembrane region" description="Helical" evidence="7">
    <location>
        <begin position="62"/>
        <end position="85"/>
    </location>
</feature>
<keyword evidence="5 7" id="KW-1133">Transmembrane helix</keyword>
<name>A0A1M5LKX0_9FLAO</name>
<dbReference type="PANTHER" id="PTHR30221">
    <property type="entry name" value="SMALL-CONDUCTANCE MECHANOSENSITIVE CHANNEL"/>
    <property type="match status" value="1"/>
</dbReference>
<dbReference type="InterPro" id="IPR045275">
    <property type="entry name" value="MscS_archaea/bacteria_type"/>
</dbReference>
<dbReference type="InterPro" id="IPR011014">
    <property type="entry name" value="MscS_channel_TM-2"/>
</dbReference>
<dbReference type="Proteomes" id="UP000184532">
    <property type="component" value="Unassembled WGS sequence"/>
</dbReference>
<dbReference type="PANTHER" id="PTHR30221:SF1">
    <property type="entry name" value="SMALL-CONDUCTANCE MECHANOSENSITIVE CHANNEL"/>
    <property type="match status" value="1"/>
</dbReference>
<dbReference type="OrthoDB" id="9809206at2"/>
<dbReference type="STRING" id="570519.SAMN04488116_1959"/>
<accession>A0A1M5LKX0</accession>
<keyword evidence="4 7" id="KW-0812">Transmembrane</keyword>
<evidence type="ECO:0000256" key="1">
    <source>
        <dbReference type="ARBA" id="ARBA00004651"/>
    </source>
</evidence>
<keyword evidence="3" id="KW-1003">Cell membrane</keyword>
<dbReference type="EMBL" id="FQWL01000003">
    <property type="protein sequence ID" value="SHG65606.1"/>
    <property type="molecule type" value="Genomic_DNA"/>
</dbReference>
<sequence length="275" mass="30833">MEELRNFEKHLENAIDWFWGFMPDLILAIIIFFVGLWIVRFINKMVRRFFDKKDYDETLESFLQSFISITLKVLLFVVVVTQLGVKSSSLVAMVGAAGLAIGLALQGSLANFAGGVLILVFKPFKVGDWISAQGLDGSVKQISIFSTKLNTFGNQVAIIPNGQLSNGSIVNYNMEDTRRDKFDVGIGYGSNIKTAKDILLQICADNPDILKDPIPEVYVGELGDSSVNLTLRFWAKNELFWPAHFYVIEETKLRFDEAGIEIPFPQRVIHGIDSD</sequence>
<evidence type="ECO:0000256" key="6">
    <source>
        <dbReference type="ARBA" id="ARBA00023136"/>
    </source>
</evidence>
<organism evidence="10 11">
    <name type="scientific">Flagellimonas flava</name>
    <dbReference type="NCBI Taxonomy" id="570519"/>
    <lineage>
        <taxon>Bacteria</taxon>
        <taxon>Pseudomonadati</taxon>
        <taxon>Bacteroidota</taxon>
        <taxon>Flavobacteriia</taxon>
        <taxon>Flavobacteriales</taxon>
        <taxon>Flavobacteriaceae</taxon>
        <taxon>Flagellimonas</taxon>
    </lineage>
</organism>
<dbReference type="InterPro" id="IPR011066">
    <property type="entry name" value="MscS_channel_C_sf"/>
</dbReference>
<dbReference type="Pfam" id="PF00924">
    <property type="entry name" value="MS_channel_2nd"/>
    <property type="match status" value="1"/>
</dbReference>
<dbReference type="InterPro" id="IPR008910">
    <property type="entry name" value="MSC_TM_helix"/>
</dbReference>
<dbReference type="GO" id="GO:0008381">
    <property type="term" value="F:mechanosensitive monoatomic ion channel activity"/>
    <property type="evidence" value="ECO:0007669"/>
    <property type="project" value="InterPro"/>
</dbReference>